<keyword evidence="3" id="KW-1185">Reference proteome</keyword>
<keyword evidence="1" id="KW-0472">Membrane</keyword>
<organism evidence="2 3">
    <name type="scientific">Roseibium aggregatum</name>
    <dbReference type="NCBI Taxonomy" id="187304"/>
    <lineage>
        <taxon>Bacteria</taxon>
        <taxon>Pseudomonadati</taxon>
        <taxon>Pseudomonadota</taxon>
        <taxon>Alphaproteobacteria</taxon>
        <taxon>Hyphomicrobiales</taxon>
        <taxon>Stappiaceae</taxon>
        <taxon>Roseibium</taxon>
    </lineage>
</organism>
<proteinExistence type="predicted"/>
<keyword evidence="1" id="KW-1133">Transmembrane helix</keyword>
<gene>
    <name evidence="2" type="ORF">LAL4801_03242</name>
</gene>
<feature type="transmembrane region" description="Helical" evidence="1">
    <location>
        <begin position="34"/>
        <end position="58"/>
    </location>
</feature>
<dbReference type="KEGG" id="lagg:B0E33_07115"/>
<evidence type="ECO:0000313" key="2">
    <source>
        <dbReference type="EMBL" id="CTQ44795.1"/>
    </source>
</evidence>
<dbReference type="EMBL" id="CXST01000002">
    <property type="protein sequence ID" value="CTQ44795.1"/>
    <property type="molecule type" value="Genomic_DNA"/>
</dbReference>
<reference evidence="3" key="1">
    <citation type="submission" date="2015-07" db="EMBL/GenBank/DDBJ databases">
        <authorList>
            <person name="Rodrigo-Torres Lidia"/>
            <person name="Arahal R.David."/>
        </authorList>
    </citation>
    <scope>NUCLEOTIDE SEQUENCE [LARGE SCALE GENOMIC DNA]</scope>
    <source>
        <strain evidence="3">CECT 4801</strain>
    </source>
</reference>
<dbReference type="RefSeq" id="WP_023002166.1">
    <property type="nucleotide sequence ID" value="NZ_CP045622.1"/>
</dbReference>
<accession>A0A0M6Y3V8</accession>
<dbReference type="AlphaFoldDB" id="A0A0M6Y3V8"/>
<protein>
    <recommendedName>
        <fullName evidence="4">DUF3955 domain-containing protein</fullName>
    </recommendedName>
</protein>
<evidence type="ECO:0008006" key="4">
    <source>
        <dbReference type="Google" id="ProtNLM"/>
    </source>
</evidence>
<sequence length="64" mass="7136">MNYGRLITAILFLWMTSALFKYGNQNYEALKADFGLLAPLMCFIAGVLLGCSAIVLLIKSFRKT</sequence>
<evidence type="ECO:0000313" key="3">
    <source>
        <dbReference type="Proteomes" id="UP000048926"/>
    </source>
</evidence>
<keyword evidence="1" id="KW-0812">Transmembrane</keyword>
<evidence type="ECO:0000256" key="1">
    <source>
        <dbReference type="SAM" id="Phobius"/>
    </source>
</evidence>
<dbReference type="Proteomes" id="UP000048926">
    <property type="component" value="Unassembled WGS sequence"/>
</dbReference>
<name>A0A0M6Y3V8_9HYPH</name>